<dbReference type="Proteomes" id="UP000276215">
    <property type="component" value="Unassembled WGS sequence"/>
</dbReference>
<proteinExistence type="predicted"/>
<evidence type="ECO:0000313" key="3">
    <source>
        <dbReference type="Proteomes" id="UP000276215"/>
    </source>
</evidence>
<name>A0A3N4JHB0_9PEZI</name>
<feature type="transmembrane region" description="Helical" evidence="1">
    <location>
        <begin position="142"/>
        <end position="161"/>
    </location>
</feature>
<keyword evidence="1" id="KW-0472">Membrane</keyword>
<keyword evidence="3" id="KW-1185">Reference proteome</keyword>
<sequence>MKRDRKIGGEIQDDQRWIIPKGELSEISQQASEYDDILDGYHKMRVSFVCWYHKKKKKGAESRQRRKTRSSNRPLYYDTIYHFLAIHLFAFITHRSPPHCTHTIPVSYRRRPVKLSFFDKKSSTTSKKKKYWTREKKTFTQFNVLNLTACCVSLGISYLIFVPSCF</sequence>
<organism evidence="2 3">
    <name type="scientific">Choiromyces venosus 120613-1</name>
    <dbReference type="NCBI Taxonomy" id="1336337"/>
    <lineage>
        <taxon>Eukaryota</taxon>
        <taxon>Fungi</taxon>
        <taxon>Dikarya</taxon>
        <taxon>Ascomycota</taxon>
        <taxon>Pezizomycotina</taxon>
        <taxon>Pezizomycetes</taxon>
        <taxon>Pezizales</taxon>
        <taxon>Tuberaceae</taxon>
        <taxon>Choiromyces</taxon>
    </lineage>
</organism>
<protein>
    <submittedName>
        <fullName evidence="2">Uncharacterized protein</fullName>
    </submittedName>
</protein>
<dbReference type="AlphaFoldDB" id="A0A3N4JHB0"/>
<evidence type="ECO:0000256" key="1">
    <source>
        <dbReference type="SAM" id="Phobius"/>
    </source>
</evidence>
<evidence type="ECO:0000313" key="2">
    <source>
        <dbReference type="EMBL" id="RPA97652.1"/>
    </source>
</evidence>
<gene>
    <name evidence="2" type="ORF">L873DRAFT_1100327</name>
</gene>
<reference evidence="2 3" key="1">
    <citation type="journal article" date="2018" name="Nat. Ecol. Evol.">
        <title>Pezizomycetes genomes reveal the molecular basis of ectomycorrhizal truffle lifestyle.</title>
        <authorList>
            <person name="Murat C."/>
            <person name="Payen T."/>
            <person name="Noel B."/>
            <person name="Kuo A."/>
            <person name="Morin E."/>
            <person name="Chen J."/>
            <person name="Kohler A."/>
            <person name="Krizsan K."/>
            <person name="Balestrini R."/>
            <person name="Da Silva C."/>
            <person name="Montanini B."/>
            <person name="Hainaut M."/>
            <person name="Levati E."/>
            <person name="Barry K.W."/>
            <person name="Belfiori B."/>
            <person name="Cichocki N."/>
            <person name="Clum A."/>
            <person name="Dockter R.B."/>
            <person name="Fauchery L."/>
            <person name="Guy J."/>
            <person name="Iotti M."/>
            <person name="Le Tacon F."/>
            <person name="Lindquist E.A."/>
            <person name="Lipzen A."/>
            <person name="Malagnac F."/>
            <person name="Mello A."/>
            <person name="Molinier V."/>
            <person name="Miyauchi S."/>
            <person name="Poulain J."/>
            <person name="Riccioni C."/>
            <person name="Rubini A."/>
            <person name="Sitrit Y."/>
            <person name="Splivallo R."/>
            <person name="Traeger S."/>
            <person name="Wang M."/>
            <person name="Zifcakova L."/>
            <person name="Wipf D."/>
            <person name="Zambonelli A."/>
            <person name="Paolocci F."/>
            <person name="Nowrousian M."/>
            <person name="Ottonello S."/>
            <person name="Baldrian P."/>
            <person name="Spatafora J.W."/>
            <person name="Henrissat B."/>
            <person name="Nagy L.G."/>
            <person name="Aury J.M."/>
            <person name="Wincker P."/>
            <person name="Grigoriev I.V."/>
            <person name="Bonfante P."/>
            <person name="Martin F.M."/>
        </authorList>
    </citation>
    <scope>NUCLEOTIDE SEQUENCE [LARGE SCALE GENOMIC DNA]</scope>
    <source>
        <strain evidence="2 3">120613-1</strain>
    </source>
</reference>
<accession>A0A3N4JHB0</accession>
<keyword evidence="1" id="KW-0812">Transmembrane</keyword>
<keyword evidence="1" id="KW-1133">Transmembrane helix</keyword>
<dbReference type="EMBL" id="ML120402">
    <property type="protein sequence ID" value="RPA97652.1"/>
    <property type="molecule type" value="Genomic_DNA"/>
</dbReference>